<dbReference type="OrthoDB" id="200954at2759"/>
<evidence type="ECO:0000256" key="2">
    <source>
        <dbReference type="ARBA" id="ARBA00022448"/>
    </source>
</evidence>
<organism evidence="10">
    <name type="scientific">Hydra vulgaris</name>
    <name type="common">Hydra</name>
    <name type="synonym">Hydra attenuata</name>
    <dbReference type="NCBI Taxonomy" id="6087"/>
    <lineage>
        <taxon>Eukaryota</taxon>
        <taxon>Metazoa</taxon>
        <taxon>Cnidaria</taxon>
        <taxon>Hydrozoa</taxon>
        <taxon>Hydroidolina</taxon>
        <taxon>Anthoathecata</taxon>
        <taxon>Aplanulata</taxon>
        <taxon>Hydridae</taxon>
        <taxon>Hydra</taxon>
    </lineage>
</organism>
<reference evidence="10" key="1">
    <citation type="journal article" date="2013" name="Genome Biol. Evol.">
        <title>Punctuated emergences of genetic and phenotypic innovations in eumetazoan, bilaterian, euteleostome, and hominidae ancestors.</title>
        <authorList>
            <person name="Wenger Y."/>
            <person name="Galliot B."/>
        </authorList>
    </citation>
    <scope>NUCLEOTIDE SEQUENCE</scope>
    <source>
        <tissue evidence="10">Whole animals</tissue>
    </source>
</reference>
<evidence type="ECO:0000256" key="6">
    <source>
        <dbReference type="ARBA" id="ARBA00038485"/>
    </source>
</evidence>
<feature type="compositionally biased region" description="Basic residues" evidence="7">
    <location>
        <begin position="29"/>
        <end position="59"/>
    </location>
</feature>
<feature type="transmembrane region" description="Helical" evidence="8">
    <location>
        <begin position="393"/>
        <end position="413"/>
    </location>
</feature>
<keyword evidence="3 8" id="KW-0812">Transmembrane</keyword>
<name>T2M8S7_HYDVU</name>
<feature type="region of interest" description="Disordered" evidence="7">
    <location>
        <begin position="22"/>
        <end position="152"/>
    </location>
</feature>
<keyword evidence="4 8" id="KW-1133">Transmembrane helix</keyword>
<dbReference type="Pfam" id="PF02535">
    <property type="entry name" value="Zip"/>
    <property type="match status" value="1"/>
</dbReference>
<feature type="compositionally biased region" description="Basic and acidic residues" evidence="7">
    <location>
        <begin position="284"/>
        <end position="311"/>
    </location>
</feature>
<feature type="transmembrane region" description="Helical" evidence="8">
    <location>
        <begin position="197"/>
        <end position="218"/>
    </location>
</feature>
<keyword evidence="5 8" id="KW-0472">Membrane</keyword>
<feature type="region of interest" description="Disordered" evidence="7">
    <location>
        <begin position="277"/>
        <end position="311"/>
    </location>
</feature>
<dbReference type="InterPro" id="IPR003689">
    <property type="entry name" value="ZIP"/>
</dbReference>
<dbReference type="EMBL" id="HAAD01002140">
    <property type="protein sequence ID" value="CDG68372.1"/>
    <property type="molecule type" value="mRNA"/>
</dbReference>
<dbReference type="KEGG" id="hmg:100215868"/>
<dbReference type="AlphaFoldDB" id="T2M8S7"/>
<dbReference type="OMA" id="IWLHSIG"/>
<keyword evidence="2" id="KW-0813">Transport</keyword>
<proteinExistence type="evidence at transcript level"/>
<evidence type="ECO:0000256" key="5">
    <source>
        <dbReference type="ARBA" id="ARBA00023136"/>
    </source>
</evidence>
<comment type="subcellular location">
    <subcellularLocation>
        <location evidence="1">Membrane</location>
        <topology evidence="1">Multi-pass membrane protein</topology>
    </subcellularLocation>
</comment>
<dbReference type="PANTHER" id="PTHR16950:SF25">
    <property type="entry name" value="ZINC TRANSPORTER SLC39A7"/>
    <property type="match status" value="1"/>
</dbReference>
<evidence type="ECO:0000313" key="10">
    <source>
        <dbReference type="EMBL" id="CDG68372.1"/>
    </source>
</evidence>
<feature type="chain" id="PRO_5044738674" evidence="9">
    <location>
        <begin position="20"/>
        <end position="470"/>
    </location>
</feature>
<evidence type="ECO:0000256" key="1">
    <source>
        <dbReference type="ARBA" id="ARBA00004141"/>
    </source>
</evidence>
<dbReference type="GO" id="GO:0006882">
    <property type="term" value="P:intracellular zinc ion homeostasis"/>
    <property type="evidence" value="ECO:0007669"/>
    <property type="project" value="TreeGrafter"/>
</dbReference>
<feature type="transmembrane region" description="Helical" evidence="8">
    <location>
        <begin position="248"/>
        <end position="268"/>
    </location>
</feature>
<accession>T2M8S7</accession>
<evidence type="ECO:0000256" key="3">
    <source>
        <dbReference type="ARBA" id="ARBA00022692"/>
    </source>
</evidence>
<dbReference type="PANTHER" id="PTHR16950">
    <property type="entry name" value="ZINC TRANSPORTER SLC39A7 HISTIDINE-RICH MEMBRANE PROTEIN KE4"/>
    <property type="match status" value="1"/>
</dbReference>
<gene>
    <name evidence="10" type="primary">SLC39A7</name>
</gene>
<evidence type="ECO:0000256" key="7">
    <source>
        <dbReference type="SAM" id="MobiDB-lite"/>
    </source>
</evidence>
<feature type="transmembrane region" description="Helical" evidence="8">
    <location>
        <begin position="162"/>
        <end position="185"/>
    </location>
</feature>
<evidence type="ECO:0000256" key="4">
    <source>
        <dbReference type="ARBA" id="ARBA00022989"/>
    </source>
</evidence>
<evidence type="ECO:0000256" key="9">
    <source>
        <dbReference type="SAM" id="SignalP"/>
    </source>
</evidence>
<keyword evidence="9" id="KW-0732">Signal</keyword>
<dbReference type="GO" id="GO:0005385">
    <property type="term" value="F:zinc ion transmembrane transporter activity"/>
    <property type="evidence" value="ECO:0007669"/>
    <property type="project" value="TreeGrafter"/>
</dbReference>
<feature type="signal peptide" evidence="9">
    <location>
        <begin position="1"/>
        <end position="19"/>
    </location>
</feature>
<sequence length="470" mass="51704">MWLQIFSIILLVCAHKNNGHDHGHDHGSHGHAHGHHGHAHGHHGHAHGQHGHAHGHHGHAHGDHGHAHGKKNDHAHLEDDHAHGEAPHFKWSKKANIKENEQEKPISKGTNENHKKSEGHSKEEHIHYENEKQTVHSESHSHSYAEETKTNKMYVPPANEPVLWFEPLLATAVISAAPFFILFFVPINSNSEENKPFLKVLLAFASGGLLGDALLHLIPHAISPHSHGGESHSHSHNHFEGHDHSSDMLVGMWVLVGLITFLVVEKLVRHVKGDHGHSHAVHNITDKKKNDEDKETKNKENTKKKETSDKEKKKVVDVKKEDIKVTAYLNLAADCTHNFTDGLAIGVSFLVSRNVGLITTLTIFLHEIPHEIGDFAILIQSGCTKRKAMALQLFTAVGAFAGCICGLLAEGLGAAASSWILPFTAGGFIYIATVSVIPELLEETNIKQSIKEILALLVGVLLMVFIATME</sequence>
<feature type="transmembrane region" description="Helical" evidence="8">
    <location>
        <begin position="453"/>
        <end position="469"/>
    </location>
</feature>
<evidence type="ECO:0000256" key="8">
    <source>
        <dbReference type="SAM" id="Phobius"/>
    </source>
</evidence>
<feature type="transmembrane region" description="Helical" evidence="8">
    <location>
        <begin position="419"/>
        <end position="441"/>
    </location>
</feature>
<protein>
    <submittedName>
        <fullName evidence="10">Zinc transporter SLC39A7</fullName>
    </submittedName>
</protein>
<comment type="similarity">
    <text evidence="6">Belongs to the ZIP transporter (TC 2.A.5) family. KE4/Catsup subfamily.</text>
</comment>
<feature type="compositionally biased region" description="Basic and acidic residues" evidence="7">
    <location>
        <begin position="60"/>
        <end position="88"/>
    </location>
</feature>
<feature type="compositionally biased region" description="Basic and acidic residues" evidence="7">
    <location>
        <begin position="96"/>
        <end position="150"/>
    </location>
</feature>
<dbReference type="GO" id="GO:0016020">
    <property type="term" value="C:membrane"/>
    <property type="evidence" value="ECO:0007669"/>
    <property type="project" value="UniProtKB-SubCell"/>
</dbReference>